<dbReference type="GO" id="GO:0071763">
    <property type="term" value="P:nuclear membrane organization"/>
    <property type="evidence" value="ECO:0007669"/>
    <property type="project" value="TreeGrafter"/>
</dbReference>
<feature type="compositionally biased region" description="Pro residues" evidence="1">
    <location>
        <begin position="609"/>
        <end position="621"/>
    </location>
</feature>
<protein>
    <submittedName>
        <fullName evidence="2">Uncharacterized protein</fullName>
    </submittedName>
</protein>
<dbReference type="GO" id="GO:0005635">
    <property type="term" value="C:nuclear envelope"/>
    <property type="evidence" value="ECO:0007669"/>
    <property type="project" value="TreeGrafter"/>
</dbReference>
<organism evidence="2 3">
    <name type="scientific">Deinandra increscens subsp. villosa</name>
    <dbReference type="NCBI Taxonomy" id="3103831"/>
    <lineage>
        <taxon>Eukaryota</taxon>
        <taxon>Viridiplantae</taxon>
        <taxon>Streptophyta</taxon>
        <taxon>Embryophyta</taxon>
        <taxon>Tracheophyta</taxon>
        <taxon>Spermatophyta</taxon>
        <taxon>Magnoliopsida</taxon>
        <taxon>eudicotyledons</taxon>
        <taxon>Gunneridae</taxon>
        <taxon>Pentapetalae</taxon>
        <taxon>asterids</taxon>
        <taxon>campanulids</taxon>
        <taxon>Asterales</taxon>
        <taxon>Asteraceae</taxon>
        <taxon>Asteroideae</taxon>
        <taxon>Heliantheae alliance</taxon>
        <taxon>Madieae</taxon>
        <taxon>Madiinae</taxon>
        <taxon>Deinandra</taxon>
    </lineage>
</organism>
<dbReference type="AlphaFoldDB" id="A0AAP0GPV3"/>
<feature type="region of interest" description="Disordered" evidence="1">
    <location>
        <begin position="319"/>
        <end position="353"/>
    </location>
</feature>
<keyword evidence="3" id="KW-1185">Reference proteome</keyword>
<proteinExistence type="predicted"/>
<evidence type="ECO:0000313" key="3">
    <source>
        <dbReference type="Proteomes" id="UP001408789"/>
    </source>
</evidence>
<accession>A0AAP0GPV3</accession>
<dbReference type="PANTHER" id="PTHR33416:SF18">
    <property type="entry name" value="NUCLEOPORIN-LIKE PROTEIN"/>
    <property type="match status" value="1"/>
</dbReference>
<evidence type="ECO:0000256" key="1">
    <source>
        <dbReference type="SAM" id="MobiDB-lite"/>
    </source>
</evidence>
<comment type="caution">
    <text evidence="2">The sequence shown here is derived from an EMBL/GenBank/DDBJ whole genome shotgun (WGS) entry which is preliminary data.</text>
</comment>
<gene>
    <name evidence="2" type="ORF">SSX86_026175</name>
</gene>
<evidence type="ECO:0000313" key="2">
    <source>
        <dbReference type="EMBL" id="KAK9055095.1"/>
    </source>
</evidence>
<dbReference type="PANTHER" id="PTHR33416">
    <property type="entry name" value="NUCLEAR PORE COMPLEX PROTEIN NUP1"/>
    <property type="match status" value="1"/>
</dbReference>
<dbReference type="Proteomes" id="UP001408789">
    <property type="component" value="Unassembled WGS sequence"/>
</dbReference>
<feature type="region of interest" description="Disordered" evidence="1">
    <location>
        <begin position="599"/>
        <end position="621"/>
    </location>
</feature>
<dbReference type="EMBL" id="JBCNJP010000025">
    <property type="protein sequence ID" value="KAK9055095.1"/>
    <property type="molecule type" value="Genomic_DNA"/>
</dbReference>
<sequence>MEPSSWAPPYSAGSGRKFRKPPVSTNRPSTPYDRPSLTTANNNNNSDDGGGWLSKLVVNPARRLIVGGATRILPSFFSKSESTSSDEYEYHSSGDRDNEDVDATVNALGDAKHTLEASLVFLLCLGVPCLSKDAVLSSERDSLKGRSENANTQQDIGDFDQIENMIKGKQFSRDESSRLMEILKSRLVDDSNAEGGKKAASVISEGQDKMKELVREIPSTGKQYDVETPMPRFLSNMQDDVAASPIDVAKVYMGSRASELGFNTYGSISKDRRDHAHHNLFPSKPHFLTPSSKPSTCWPGAMVQDHRAYLTPKTQRSIYGHHNVPRTPYSRTKPKMKTSSDVMDGGYGSVGPIRRSRNKIVSEPLSVGPRSFSSAQIASSSNASRSFVSVFQNNSVVAATSNLHTAGKQEQTLKNDANSAGPSNEMVRKILNQLDRHKPNPKEKAAELKLATEWKRLPSQNTSSIMPVLAPVTGPNLERSGVLSENRSFLKGTDGGVSFEDHKKASIAATETFTSINDAGAGPSFGFKSIGVAIEKSAVTNSKAKEKSQPWPFDHQINGQDLTRKGPSQPILKPISFKKPDPQQVLSSNNGGGFAFSVSSNASSASEAPTPPSIMPSFPPTMAPWSQELPVTPTYSFGTKEYGEQVVFSFPSTSSAPVDDGASDLNFNFGSGKKLRVR</sequence>
<name>A0AAP0GPV3_9ASTR</name>
<feature type="region of interest" description="Disordered" evidence="1">
    <location>
        <begin position="541"/>
        <end position="571"/>
    </location>
</feature>
<feature type="region of interest" description="Disordered" evidence="1">
    <location>
        <begin position="1"/>
        <end position="50"/>
    </location>
</feature>
<reference evidence="2 3" key="1">
    <citation type="submission" date="2024-04" db="EMBL/GenBank/DDBJ databases">
        <title>The reference genome of an endangered Asteraceae, Deinandra increscens subsp. villosa, native to the Central Coast of California.</title>
        <authorList>
            <person name="Guilliams M."/>
            <person name="Hasenstab-Lehman K."/>
            <person name="Meyer R."/>
            <person name="Mcevoy S."/>
        </authorList>
    </citation>
    <scope>NUCLEOTIDE SEQUENCE [LARGE SCALE GENOMIC DNA]</scope>
    <source>
        <tissue evidence="2">Leaf</tissue>
    </source>
</reference>